<dbReference type="RefSeq" id="WP_153758271.1">
    <property type="nucleotide sequence ID" value="NZ_CP045851.1"/>
</dbReference>
<reference evidence="5 6" key="1">
    <citation type="submission" date="2019-11" db="EMBL/GenBank/DDBJ databases">
        <authorList>
            <person name="He Y."/>
        </authorList>
    </citation>
    <scope>NUCLEOTIDE SEQUENCE [LARGE SCALE GENOMIC DNA]</scope>
    <source>
        <strain evidence="5 6">SCSIO 58843</strain>
    </source>
</reference>
<gene>
    <name evidence="5" type="ORF">GH723_03090</name>
</gene>
<dbReference type="InterPro" id="IPR005650">
    <property type="entry name" value="BlaI_family"/>
</dbReference>
<evidence type="ECO:0000313" key="5">
    <source>
        <dbReference type="EMBL" id="QGG94165.1"/>
    </source>
</evidence>
<dbReference type="GO" id="GO:0003677">
    <property type="term" value="F:DNA binding"/>
    <property type="evidence" value="ECO:0007669"/>
    <property type="project" value="UniProtKB-KW"/>
</dbReference>
<keyword evidence="3" id="KW-0238">DNA-binding</keyword>
<dbReference type="AlphaFoldDB" id="A0A5Q2RLU2"/>
<name>A0A5Q2RLU2_9ACTN</name>
<dbReference type="Pfam" id="PF03965">
    <property type="entry name" value="Penicillinase_R"/>
    <property type="match status" value="1"/>
</dbReference>
<keyword evidence="2" id="KW-0805">Transcription regulation</keyword>
<sequence length="124" mass="13742">MSGRKLRSGELENQVLEVLWAAGEPMTPGAVHEVVAADRALAYTTVMTILTRLWEKDELTRRKDGRAYAYEPVVGRDQRVAQRMRAVLGAAEDHTLALNAFADSLPDEQRAALRKALGSRGPQR</sequence>
<organism evidence="5 6">
    <name type="scientific">Actinomarinicola tropica</name>
    <dbReference type="NCBI Taxonomy" id="2789776"/>
    <lineage>
        <taxon>Bacteria</taxon>
        <taxon>Bacillati</taxon>
        <taxon>Actinomycetota</taxon>
        <taxon>Acidimicrobiia</taxon>
        <taxon>Acidimicrobiales</taxon>
        <taxon>Iamiaceae</taxon>
        <taxon>Actinomarinicola</taxon>
    </lineage>
</organism>
<dbReference type="EMBL" id="CP045851">
    <property type="protein sequence ID" value="QGG94165.1"/>
    <property type="molecule type" value="Genomic_DNA"/>
</dbReference>
<dbReference type="Proteomes" id="UP000334019">
    <property type="component" value="Chromosome"/>
</dbReference>
<evidence type="ECO:0000256" key="3">
    <source>
        <dbReference type="ARBA" id="ARBA00023125"/>
    </source>
</evidence>
<proteinExistence type="inferred from homology"/>
<dbReference type="InterPro" id="IPR036390">
    <property type="entry name" value="WH_DNA-bd_sf"/>
</dbReference>
<keyword evidence="6" id="KW-1185">Reference proteome</keyword>
<keyword evidence="4" id="KW-0804">Transcription</keyword>
<evidence type="ECO:0000313" key="6">
    <source>
        <dbReference type="Proteomes" id="UP000334019"/>
    </source>
</evidence>
<evidence type="ECO:0000256" key="2">
    <source>
        <dbReference type="ARBA" id="ARBA00023015"/>
    </source>
</evidence>
<dbReference type="KEGG" id="atq:GH723_03090"/>
<dbReference type="InterPro" id="IPR036388">
    <property type="entry name" value="WH-like_DNA-bd_sf"/>
</dbReference>
<evidence type="ECO:0000256" key="1">
    <source>
        <dbReference type="ARBA" id="ARBA00011046"/>
    </source>
</evidence>
<accession>A0A5Q2RLU2</accession>
<protein>
    <submittedName>
        <fullName evidence="5">Transcriptional regulator</fullName>
    </submittedName>
</protein>
<dbReference type="GO" id="GO:0045892">
    <property type="term" value="P:negative regulation of DNA-templated transcription"/>
    <property type="evidence" value="ECO:0007669"/>
    <property type="project" value="InterPro"/>
</dbReference>
<dbReference type="SUPFAM" id="SSF46785">
    <property type="entry name" value="Winged helix' DNA-binding domain"/>
    <property type="match status" value="1"/>
</dbReference>
<comment type="similarity">
    <text evidence="1">Belongs to the BlaI transcriptional regulatory family.</text>
</comment>
<evidence type="ECO:0000256" key="4">
    <source>
        <dbReference type="ARBA" id="ARBA00023163"/>
    </source>
</evidence>
<dbReference type="Gene3D" id="1.10.10.10">
    <property type="entry name" value="Winged helix-like DNA-binding domain superfamily/Winged helix DNA-binding domain"/>
    <property type="match status" value="1"/>
</dbReference>